<name>A0ABR2YH96_9CHLO</name>
<comment type="similarity">
    <text evidence="2 3">Belongs to the small heat shock protein (HSP20) family.</text>
</comment>
<dbReference type="InterPro" id="IPR002068">
    <property type="entry name" value="A-crystallin/Hsp20_dom"/>
</dbReference>
<dbReference type="Proteomes" id="UP001491310">
    <property type="component" value="Unassembled WGS sequence"/>
</dbReference>
<dbReference type="PROSITE" id="PS01031">
    <property type="entry name" value="SHSP"/>
    <property type="match status" value="1"/>
</dbReference>
<protein>
    <recommendedName>
        <fullName evidence="4">SHSP domain-containing protein</fullName>
    </recommendedName>
</protein>
<evidence type="ECO:0000256" key="2">
    <source>
        <dbReference type="PROSITE-ProRule" id="PRU00285"/>
    </source>
</evidence>
<dbReference type="Pfam" id="PF00011">
    <property type="entry name" value="HSP20"/>
    <property type="match status" value="1"/>
</dbReference>
<evidence type="ECO:0000256" key="3">
    <source>
        <dbReference type="RuleBase" id="RU003616"/>
    </source>
</evidence>
<dbReference type="Gene3D" id="2.60.40.790">
    <property type="match status" value="1"/>
</dbReference>
<dbReference type="CDD" id="cd06464">
    <property type="entry name" value="ACD_sHsps-like"/>
    <property type="match status" value="1"/>
</dbReference>
<keyword evidence="1" id="KW-0346">Stress response</keyword>
<evidence type="ECO:0000256" key="1">
    <source>
        <dbReference type="ARBA" id="ARBA00023016"/>
    </source>
</evidence>
<reference evidence="5 6" key="1">
    <citation type="journal article" date="2024" name="Nat. Commun.">
        <title>Phylogenomics reveals the evolutionary origins of lichenization in chlorophyte algae.</title>
        <authorList>
            <person name="Puginier C."/>
            <person name="Libourel C."/>
            <person name="Otte J."/>
            <person name="Skaloud P."/>
            <person name="Haon M."/>
            <person name="Grisel S."/>
            <person name="Petersen M."/>
            <person name="Berrin J.G."/>
            <person name="Delaux P.M."/>
            <person name="Dal Grande F."/>
            <person name="Keller J."/>
        </authorList>
    </citation>
    <scope>NUCLEOTIDE SEQUENCE [LARGE SCALE GENOMIC DNA]</scope>
    <source>
        <strain evidence="5 6">SAG 216-7</strain>
    </source>
</reference>
<organism evidence="5 6">
    <name type="scientific">Coccomyxa subellipsoidea</name>
    <dbReference type="NCBI Taxonomy" id="248742"/>
    <lineage>
        <taxon>Eukaryota</taxon>
        <taxon>Viridiplantae</taxon>
        <taxon>Chlorophyta</taxon>
        <taxon>core chlorophytes</taxon>
        <taxon>Trebouxiophyceae</taxon>
        <taxon>Trebouxiophyceae incertae sedis</taxon>
        <taxon>Coccomyxaceae</taxon>
        <taxon>Coccomyxa</taxon>
    </lineage>
</organism>
<evidence type="ECO:0000259" key="4">
    <source>
        <dbReference type="PROSITE" id="PS01031"/>
    </source>
</evidence>
<accession>A0ABR2YH96</accession>
<gene>
    <name evidence="5" type="ORF">WJX75_001564</name>
</gene>
<feature type="domain" description="SHSP" evidence="4">
    <location>
        <begin position="25"/>
        <end position="142"/>
    </location>
</feature>
<dbReference type="InterPro" id="IPR031107">
    <property type="entry name" value="Small_HSP"/>
</dbReference>
<evidence type="ECO:0000313" key="6">
    <source>
        <dbReference type="Proteomes" id="UP001491310"/>
    </source>
</evidence>
<comment type="caution">
    <text evidence="5">The sequence shown here is derived from an EMBL/GenBank/DDBJ whole genome shotgun (WGS) entry which is preliminary data.</text>
</comment>
<proteinExistence type="inferred from homology"/>
<evidence type="ECO:0000313" key="5">
    <source>
        <dbReference type="EMBL" id="KAK9905525.1"/>
    </source>
</evidence>
<dbReference type="PANTHER" id="PTHR11527">
    <property type="entry name" value="HEAT-SHOCK PROTEIN 20 FAMILY MEMBER"/>
    <property type="match status" value="1"/>
</dbReference>
<sequence length="142" mass="16092">MRNFDENDFFSHFGLPLGLRGVSSDVSNTYTRGISIDVKETPKAFEVKADMPGVDKKDVKVNVDGDVLSLSVEQNASKNEDKEEEGVKYHRMERSSQFVQRRVRLPESANLAKITAKMENGVLRLDIPKVEEKVRQHTITVQ</sequence>
<dbReference type="EMBL" id="JALJOT010000011">
    <property type="protein sequence ID" value="KAK9905525.1"/>
    <property type="molecule type" value="Genomic_DNA"/>
</dbReference>
<keyword evidence="6" id="KW-1185">Reference proteome</keyword>
<dbReference type="InterPro" id="IPR008978">
    <property type="entry name" value="HSP20-like_chaperone"/>
</dbReference>
<dbReference type="SUPFAM" id="SSF49764">
    <property type="entry name" value="HSP20-like chaperones"/>
    <property type="match status" value="1"/>
</dbReference>